<dbReference type="RefSeq" id="WP_166321406.1">
    <property type="nucleotide sequence ID" value="NZ_CP049934.1"/>
</dbReference>
<dbReference type="PANTHER" id="PTHR48106">
    <property type="entry name" value="QUINONE OXIDOREDUCTASE PIG3-RELATED"/>
    <property type="match status" value="1"/>
</dbReference>
<dbReference type="GO" id="GO:0016651">
    <property type="term" value="F:oxidoreductase activity, acting on NAD(P)H"/>
    <property type="evidence" value="ECO:0007669"/>
    <property type="project" value="TreeGrafter"/>
</dbReference>
<evidence type="ECO:0000259" key="3">
    <source>
        <dbReference type="SMART" id="SM00829"/>
    </source>
</evidence>
<reference evidence="4 5" key="1">
    <citation type="submission" date="2020-03" db="EMBL/GenBank/DDBJ databases">
        <title>Leucobacter sp. nov., isolated from beetles.</title>
        <authorList>
            <person name="Hyun D.-W."/>
            <person name="Bae J.-W."/>
        </authorList>
    </citation>
    <scope>NUCLEOTIDE SEQUENCE [LARGE SCALE GENOMIC DNA]</scope>
    <source>
        <strain evidence="4 5">HDW9B</strain>
    </source>
</reference>
<evidence type="ECO:0000256" key="1">
    <source>
        <dbReference type="ARBA" id="ARBA00022857"/>
    </source>
</evidence>
<sequence length="321" mass="33223">MFAHTVTHGSGSGTLRKVELATPRPGPGQLSIDVDFAGLGLIDAFWTSGVMPSGPEFVPGLEASGTVRELGEGVTEFAVGDPVAAILLGAGGFAEVVCVPAAHVAAVPEGLGMEMAAVVAINTVTAHLALTRSARFSPSDSMLVQAGVGGLGSQFARVALALGITELDAVVGTEAKRALAQDLGYRRIYLRDEIDNIPAGAYDLVVDPVGGVATEIGFRALRSGGRLVRVGNASQAPDVPLSSLAHWLENKTTTGFNVGAWLSAYPEQCAPSLQWSLAAAARGDVRVDLTRVGTPEELPEMLASLERGETTGKLAVRMVRD</sequence>
<dbReference type="InterPro" id="IPR020843">
    <property type="entry name" value="ER"/>
</dbReference>
<dbReference type="InterPro" id="IPR013154">
    <property type="entry name" value="ADH-like_N"/>
</dbReference>
<dbReference type="Proteomes" id="UP000501387">
    <property type="component" value="Chromosome"/>
</dbReference>
<dbReference type="GO" id="GO:0070402">
    <property type="term" value="F:NADPH binding"/>
    <property type="evidence" value="ECO:0007669"/>
    <property type="project" value="TreeGrafter"/>
</dbReference>
<dbReference type="Gene3D" id="3.90.180.10">
    <property type="entry name" value="Medium-chain alcohol dehydrogenases, catalytic domain"/>
    <property type="match status" value="1"/>
</dbReference>
<evidence type="ECO:0000313" key="5">
    <source>
        <dbReference type="Proteomes" id="UP000501387"/>
    </source>
</evidence>
<dbReference type="Pfam" id="PF08240">
    <property type="entry name" value="ADH_N"/>
    <property type="match status" value="1"/>
</dbReference>
<dbReference type="Gene3D" id="3.40.50.720">
    <property type="entry name" value="NAD(P)-binding Rossmann-like Domain"/>
    <property type="match status" value="1"/>
</dbReference>
<dbReference type="EMBL" id="CP049934">
    <property type="protein sequence ID" value="QIM15361.1"/>
    <property type="molecule type" value="Genomic_DNA"/>
</dbReference>
<evidence type="ECO:0000256" key="2">
    <source>
        <dbReference type="ARBA" id="ARBA00023002"/>
    </source>
</evidence>
<evidence type="ECO:0000313" key="4">
    <source>
        <dbReference type="EMBL" id="QIM15361.1"/>
    </source>
</evidence>
<dbReference type="InterPro" id="IPR013149">
    <property type="entry name" value="ADH-like_C"/>
</dbReference>
<keyword evidence="2" id="KW-0560">Oxidoreductase</keyword>
<feature type="domain" description="Enoyl reductase (ER)" evidence="3">
    <location>
        <begin position="13"/>
        <end position="316"/>
    </location>
</feature>
<dbReference type="Pfam" id="PF00107">
    <property type="entry name" value="ADH_zinc_N"/>
    <property type="match status" value="1"/>
</dbReference>
<dbReference type="SUPFAM" id="SSF50129">
    <property type="entry name" value="GroES-like"/>
    <property type="match status" value="1"/>
</dbReference>
<dbReference type="SUPFAM" id="SSF51735">
    <property type="entry name" value="NAD(P)-binding Rossmann-fold domains"/>
    <property type="match status" value="1"/>
</dbReference>
<dbReference type="AlphaFoldDB" id="A0A6G8FG41"/>
<keyword evidence="1" id="KW-0521">NADP</keyword>
<protein>
    <submittedName>
        <fullName evidence="4">Zinc-binding dehydrogenase</fullName>
    </submittedName>
</protein>
<proteinExistence type="predicted"/>
<dbReference type="SMART" id="SM00829">
    <property type="entry name" value="PKS_ER"/>
    <property type="match status" value="1"/>
</dbReference>
<accession>A0A6G8FG41</accession>
<dbReference type="InterPro" id="IPR011032">
    <property type="entry name" value="GroES-like_sf"/>
</dbReference>
<organism evidence="4 5">
    <name type="scientific">Leucobacter insecticola</name>
    <dbReference type="NCBI Taxonomy" id="2714934"/>
    <lineage>
        <taxon>Bacteria</taxon>
        <taxon>Bacillati</taxon>
        <taxon>Actinomycetota</taxon>
        <taxon>Actinomycetes</taxon>
        <taxon>Micrococcales</taxon>
        <taxon>Microbacteriaceae</taxon>
        <taxon>Leucobacter</taxon>
    </lineage>
</organism>
<gene>
    <name evidence="4" type="ORF">G7067_01350</name>
</gene>
<keyword evidence="5" id="KW-1185">Reference proteome</keyword>
<dbReference type="InterPro" id="IPR036291">
    <property type="entry name" value="NAD(P)-bd_dom_sf"/>
</dbReference>
<name>A0A6G8FG41_9MICO</name>
<dbReference type="KEGG" id="lins:G7067_01350"/>